<accession>A0ABT9HT17</accession>
<dbReference type="Proteomes" id="UP001240639">
    <property type="component" value="Unassembled WGS sequence"/>
</dbReference>
<comment type="caution">
    <text evidence="1">The sequence shown here is derived from an EMBL/GenBank/DDBJ whole genome shotgun (WGS) entry which is preliminary data.</text>
</comment>
<reference evidence="1 2" key="1">
    <citation type="submission" date="2023-08" db="EMBL/GenBank/DDBJ databases">
        <title>genomic of G39.</title>
        <authorList>
            <person name="Wang Y."/>
        </authorList>
    </citation>
    <scope>NUCLEOTIDE SEQUENCE [LARGE SCALE GENOMIC DNA]</scope>
    <source>
        <strain evidence="1 2">G39</strain>
    </source>
</reference>
<evidence type="ECO:0000313" key="2">
    <source>
        <dbReference type="Proteomes" id="UP001240639"/>
    </source>
</evidence>
<organism evidence="1 2">
    <name type="scientific">Qipengyuania profundimaris</name>
    <dbReference type="NCBI Taxonomy" id="3067652"/>
    <lineage>
        <taxon>Bacteria</taxon>
        <taxon>Pseudomonadati</taxon>
        <taxon>Pseudomonadota</taxon>
        <taxon>Alphaproteobacteria</taxon>
        <taxon>Sphingomonadales</taxon>
        <taxon>Erythrobacteraceae</taxon>
        <taxon>Qipengyuania</taxon>
    </lineage>
</organism>
<dbReference type="EMBL" id="JAVAIM010000002">
    <property type="protein sequence ID" value="MDP4576293.1"/>
    <property type="molecule type" value="Genomic_DNA"/>
</dbReference>
<keyword evidence="2" id="KW-1185">Reference proteome</keyword>
<name>A0ABT9HT17_9SPHN</name>
<dbReference type="RefSeq" id="WP_305933542.1">
    <property type="nucleotide sequence ID" value="NZ_JAVAIM010000002.1"/>
</dbReference>
<gene>
    <name evidence="1" type="ORF">Q9K02_14220</name>
</gene>
<proteinExistence type="predicted"/>
<protein>
    <submittedName>
        <fullName evidence="1">Uncharacterized protein</fullName>
    </submittedName>
</protein>
<sequence>MDIRRLDVDVSIYRNRIQVTDRTTGKFVDQTAQHAFSSDGSLIANTRFLEDTIVRAIRQLLVGGFSLKDPIAHVVATELPLSPSQKDIVAIALREAGMREVLFED</sequence>
<evidence type="ECO:0000313" key="1">
    <source>
        <dbReference type="EMBL" id="MDP4576293.1"/>
    </source>
</evidence>